<gene>
    <name evidence="12" type="ORF">M427DRAFT_59713</name>
</gene>
<dbReference type="SMART" id="SM00384">
    <property type="entry name" value="AT_hook"/>
    <property type="match status" value="3"/>
</dbReference>
<keyword evidence="13" id="KW-1185">Reference proteome</keyword>
<keyword evidence="7" id="KW-0804">Transcription</keyword>
<evidence type="ECO:0000256" key="6">
    <source>
        <dbReference type="ARBA" id="ARBA00023015"/>
    </source>
</evidence>
<keyword evidence="4 9" id="KW-0863">Zinc-finger</keyword>
<dbReference type="SMART" id="SM00249">
    <property type="entry name" value="PHD"/>
    <property type="match status" value="3"/>
</dbReference>
<organism evidence="12 13">
    <name type="scientific">Gonapodya prolifera (strain JEL478)</name>
    <name type="common">Monoblepharis prolifera</name>
    <dbReference type="NCBI Taxonomy" id="1344416"/>
    <lineage>
        <taxon>Eukaryota</taxon>
        <taxon>Fungi</taxon>
        <taxon>Fungi incertae sedis</taxon>
        <taxon>Chytridiomycota</taxon>
        <taxon>Chytridiomycota incertae sedis</taxon>
        <taxon>Monoblepharidomycetes</taxon>
        <taxon>Monoblepharidales</taxon>
        <taxon>Gonapodyaceae</taxon>
        <taxon>Gonapodya</taxon>
    </lineage>
</organism>
<proteinExistence type="predicted"/>
<keyword evidence="2" id="KW-0479">Metal-binding</keyword>
<dbReference type="InterPro" id="IPR019787">
    <property type="entry name" value="Znf_PHD-finger"/>
</dbReference>
<dbReference type="Pfam" id="PF00628">
    <property type="entry name" value="PHD"/>
    <property type="match status" value="2"/>
</dbReference>
<keyword evidence="8" id="KW-0539">Nucleus</keyword>
<evidence type="ECO:0000256" key="1">
    <source>
        <dbReference type="ARBA" id="ARBA00004123"/>
    </source>
</evidence>
<feature type="compositionally biased region" description="Polar residues" evidence="10">
    <location>
        <begin position="129"/>
        <end position="139"/>
    </location>
</feature>
<dbReference type="SUPFAM" id="SSF57903">
    <property type="entry name" value="FYVE/PHD zinc finger"/>
    <property type="match status" value="3"/>
</dbReference>
<evidence type="ECO:0000256" key="10">
    <source>
        <dbReference type="SAM" id="MobiDB-lite"/>
    </source>
</evidence>
<keyword evidence="5" id="KW-0862">Zinc</keyword>
<name>A0A139A6X2_GONPJ</name>
<dbReference type="EMBL" id="KQ965790">
    <property type="protein sequence ID" value="KXS12195.1"/>
    <property type="molecule type" value="Genomic_DNA"/>
</dbReference>
<keyword evidence="6" id="KW-0805">Transcription regulation</keyword>
<evidence type="ECO:0000256" key="2">
    <source>
        <dbReference type="ARBA" id="ARBA00022723"/>
    </source>
</evidence>
<dbReference type="PANTHER" id="PTHR45888:SF4">
    <property type="entry name" value="PHD FINGER PROTEIN 10"/>
    <property type="match status" value="1"/>
</dbReference>
<dbReference type="GO" id="GO:0008270">
    <property type="term" value="F:zinc ion binding"/>
    <property type="evidence" value="ECO:0007669"/>
    <property type="project" value="UniProtKB-KW"/>
</dbReference>
<feature type="domain" description="PHD-type" evidence="11">
    <location>
        <begin position="819"/>
        <end position="869"/>
    </location>
</feature>
<dbReference type="InterPro" id="IPR011011">
    <property type="entry name" value="Znf_FYVE_PHD"/>
</dbReference>
<evidence type="ECO:0000259" key="11">
    <source>
        <dbReference type="PROSITE" id="PS50016"/>
    </source>
</evidence>
<dbReference type="InterPro" id="IPR013933">
    <property type="entry name" value="CRC_Rsc7/Swp82"/>
</dbReference>
<evidence type="ECO:0000256" key="4">
    <source>
        <dbReference type="ARBA" id="ARBA00022771"/>
    </source>
</evidence>
<dbReference type="PRINTS" id="PR00929">
    <property type="entry name" value="ATHOOK"/>
</dbReference>
<evidence type="ECO:0000256" key="3">
    <source>
        <dbReference type="ARBA" id="ARBA00022737"/>
    </source>
</evidence>
<evidence type="ECO:0000256" key="5">
    <source>
        <dbReference type="ARBA" id="ARBA00022833"/>
    </source>
</evidence>
<dbReference type="STRING" id="1344416.A0A139A6X2"/>
<comment type="subcellular location">
    <subcellularLocation>
        <location evidence="1">Nucleus</location>
    </subcellularLocation>
</comment>
<dbReference type="AlphaFoldDB" id="A0A139A6X2"/>
<feature type="region of interest" description="Disordered" evidence="10">
    <location>
        <begin position="1"/>
        <end position="31"/>
    </location>
</feature>
<reference evidence="12 13" key="1">
    <citation type="journal article" date="2015" name="Genome Biol. Evol.">
        <title>Phylogenomic analyses indicate that early fungi evolved digesting cell walls of algal ancestors of land plants.</title>
        <authorList>
            <person name="Chang Y."/>
            <person name="Wang S."/>
            <person name="Sekimoto S."/>
            <person name="Aerts A.L."/>
            <person name="Choi C."/>
            <person name="Clum A."/>
            <person name="LaButti K.M."/>
            <person name="Lindquist E.A."/>
            <person name="Yee Ngan C."/>
            <person name="Ohm R.A."/>
            <person name="Salamov A.A."/>
            <person name="Grigoriev I.V."/>
            <person name="Spatafora J.W."/>
            <person name="Berbee M.L."/>
        </authorList>
    </citation>
    <scope>NUCLEOTIDE SEQUENCE [LARGE SCALE GENOMIC DNA]</scope>
    <source>
        <strain evidence="12 13">JEL478</strain>
    </source>
</reference>
<dbReference type="Proteomes" id="UP000070544">
    <property type="component" value="Unassembled WGS sequence"/>
</dbReference>
<evidence type="ECO:0000256" key="8">
    <source>
        <dbReference type="ARBA" id="ARBA00023242"/>
    </source>
</evidence>
<dbReference type="GO" id="GO:0003677">
    <property type="term" value="F:DNA binding"/>
    <property type="evidence" value="ECO:0007669"/>
    <property type="project" value="InterPro"/>
</dbReference>
<evidence type="ECO:0000256" key="7">
    <source>
        <dbReference type="ARBA" id="ARBA00023163"/>
    </source>
</evidence>
<evidence type="ECO:0000256" key="9">
    <source>
        <dbReference type="PROSITE-ProRule" id="PRU00146"/>
    </source>
</evidence>
<keyword evidence="3" id="KW-0677">Repeat</keyword>
<dbReference type="Pfam" id="PF08624">
    <property type="entry name" value="CRC_subunit"/>
    <property type="match status" value="1"/>
</dbReference>
<dbReference type="Gene3D" id="3.30.40.10">
    <property type="entry name" value="Zinc/RING finger domain, C3HC4 (zinc finger)"/>
    <property type="match status" value="2"/>
</dbReference>
<dbReference type="InterPro" id="IPR013083">
    <property type="entry name" value="Znf_RING/FYVE/PHD"/>
</dbReference>
<accession>A0A139A6X2</accession>
<dbReference type="InterPro" id="IPR017956">
    <property type="entry name" value="AT_hook_DNA-bd_motif"/>
</dbReference>
<dbReference type="PROSITE" id="PS50016">
    <property type="entry name" value="ZF_PHD_2"/>
    <property type="match status" value="1"/>
</dbReference>
<sequence>METSDDPMAVDAQQPAPAMVQPTNVDQFARPPLPPQLLPGIVNVAQLLVNGGALPHPQIHPLTNGVHGAHDSTETRANQAVLFAESVGASNPPNPEAPSGSGINGAAPVEDPDAPPQPPRKKRGRPPKSAQQARSSSADPQPDNDDDGSEYASSSSDGEFQESAYLKRRRLRTQGDGSDDEAGGSDNEAAKSDPEDNIVYPSELPPRTRRRRGRPPRAGGVSDRRLDGSGSGVEGVDGAEAGDGDGEGGLVPPTGNHIPTPFKRRRGRPPKNGFSARPSPAPAPAPKRPPDLEDDPDWGAPDDKDEWEPDGYDEKGEEKVDRDGNLTGGRQYRCRVFTLPRHPTRLWMFTIDVARMMGYRDSHILYFKHKDFPRVVCTLRDKNHLVDLGFLIPQLKSRNVNLLPARVAFKRFGYEVIRRGKIVRDDYFVGDRVEPPDSEVPPLPDDFFVSHMKPMGARLGANPAAGEDDHRSGTTGSAWRAALPRLGPGAGVADKWPGYITKSAAQRNVAQASESAADFNRRLRLERDQKVAVGRIDPHTGVLHWPKLLAPVKLTVEMEAGKLGGGSLSSRVKSEPVMKILEDVVVRGEKERKGKWVKLEPDVEDEKYPLAIMEGQYQGMYSLFPFRFGMQHLLEGGAHPEQPASVFLPQMGQLGQMGPMVQMGSMVPGMPGSSLSSLPPTPASPYNVAVVNGQFVNICGYTRSKGGVPCKRIVAKQGDRCLYHADNSQLLEGIRAGTVQAAAAAAASTTRKGPEPTKPCVDCGSLEPPEPREDVTEPVSDLLLRCAVCKNAHHAYCAELYAPPLLAKVTTYPWQCNDCKLCVICREAGDESKLLMCDDCDRGYHTYCLTPKLNETPQDAWACHLCASCWSCGATGKPIAWFHHATVPNVAKPGQPDVYFATYCPTCYAHWEAERFCPVCGKVYAADNNDLQMVCCDLCDRWVHVDCDTELTPERYEKLSEDPNAKYACPLHSPKVERVLSSEMAKGVYKRRYGDVRGKKTFLPPAAAPRPAAS</sequence>
<dbReference type="OrthoDB" id="787137at2759"/>
<dbReference type="InterPro" id="IPR001965">
    <property type="entry name" value="Znf_PHD"/>
</dbReference>
<evidence type="ECO:0000313" key="12">
    <source>
        <dbReference type="EMBL" id="KXS12195.1"/>
    </source>
</evidence>
<feature type="compositionally biased region" description="Basic and acidic residues" evidence="10">
    <location>
        <begin position="312"/>
        <end position="324"/>
    </location>
</feature>
<protein>
    <recommendedName>
        <fullName evidence="11">PHD-type domain-containing protein</fullName>
    </recommendedName>
</protein>
<dbReference type="PANTHER" id="PTHR45888">
    <property type="entry name" value="HL01030P-RELATED"/>
    <property type="match status" value="1"/>
</dbReference>
<dbReference type="GO" id="GO:0005634">
    <property type="term" value="C:nucleus"/>
    <property type="evidence" value="ECO:0007669"/>
    <property type="project" value="UniProtKB-SubCell"/>
</dbReference>
<evidence type="ECO:0000313" key="13">
    <source>
        <dbReference type="Proteomes" id="UP000070544"/>
    </source>
</evidence>
<feature type="region of interest" description="Disordered" evidence="10">
    <location>
        <begin position="78"/>
        <end position="326"/>
    </location>
</feature>